<dbReference type="NCBIfam" id="TIGR01643">
    <property type="entry name" value="YD_repeat_2x"/>
    <property type="match status" value="9"/>
</dbReference>
<feature type="region of interest" description="Disordered" evidence="2">
    <location>
        <begin position="65"/>
        <end position="88"/>
    </location>
</feature>
<feature type="compositionally biased region" description="Low complexity" evidence="2">
    <location>
        <begin position="77"/>
        <end position="86"/>
    </location>
</feature>
<accession>A0A931LQW6</accession>
<evidence type="ECO:0000256" key="1">
    <source>
        <dbReference type="ARBA" id="ARBA00022737"/>
    </source>
</evidence>
<dbReference type="EMBL" id="JACOSL010000011">
    <property type="protein sequence ID" value="MBI1755813.1"/>
    <property type="molecule type" value="Genomic_DNA"/>
</dbReference>
<organism evidence="4 5">
    <name type="scientific">Fimbriimonas ginsengisoli</name>
    <dbReference type="NCBI Taxonomy" id="1005039"/>
    <lineage>
        <taxon>Bacteria</taxon>
        <taxon>Bacillati</taxon>
        <taxon>Armatimonadota</taxon>
        <taxon>Fimbriimonadia</taxon>
        <taxon>Fimbriimonadales</taxon>
        <taxon>Fimbriimonadaceae</taxon>
        <taxon>Fimbriimonas</taxon>
    </lineage>
</organism>
<dbReference type="Gene3D" id="2.180.10.10">
    <property type="entry name" value="RHS repeat-associated core"/>
    <property type="match status" value="3"/>
</dbReference>
<evidence type="ECO:0000256" key="2">
    <source>
        <dbReference type="SAM" id="MobiDB-lite"/>
    </source>
</evidence>
<dbReference type="PANTHER" id="PTHR32305:SF15">
    <property type="entry name" value="PROTEIN RHSA-RELATED"/>
    <property type="match status" value="1"/>
</dbReference>
<gene>
    <name evidence="4" type="ORF">HYR64_01735</name>
</gene>
<protein>
    <submittedName>
        <fullName evidence="4">RHS repeat protein</fullName>
    </submittedName>
</protein>
<dbReference type="InterPro" id="IPR006530">
    <property type="entry name" value="YD"/>
</dbReference>
<reference evidence="4" key="1">
    <citation type="submission" date="2020-07" db="EMBL/GenBank/DDBJ databases">
        <title>Huge and variable diversity of episymbiotic CPR bacteria and DPANN archaea in groundwater ecosystems.</title>
        <authorList>
            <person name="He C.Y."/>
            <person name="Keren R."/>
            <person name="Whittaker M."/>
            <person name="Farag I.F."/>
            <person name="Doudna J."/>
            <person name="Cate J.H.D."/>
            <person name="Banfield J.F."/>
        </authorList>
    </citation>
    <scope>NUCLEOTIDE SEQUENCE</scope>
    <source>
        <strain evidence="4">NC_groundwater_17_Pr7_B-0.1um_64_12</strain>
    </source>
</reference>
<dbReference type="PANTHER" id="PTHR32305">
    <property type="match status" value="1"/>
</dbReference>
<feature type="domain" description="Teneurin-like YD-shell" evidence="3">
    <location>
        <begin position="394"/>
        <end position="578"/>
    </location>
</feature>
<dbReference type="InterPro" id="IPR050708">
    <property type="entry name" value="T6SS_VgrG/RHS"/>
</dbReference>
<feature type="region of interest" description="Disordered" evidence="2">
    <location>
        <begin position="1143"/>
        <end position="1166"/>
    </location>
</feature>
<dbReference type="Proteomes" id="UP000727962">
    <property type="component" value="Unassembled WGS sequence"/>
</dbReference>
<dbReference type="Pfam" id="PF25023">
    <property type="entry name" value="TEN_YD-shell"/>
    <property type="match status" value="2"/>
</dbReference>
<evidence type="ECO:0000313" key="5">
    <source>
        <dbReference type="Proteomes" id="UP000727962"/>
    </source>
</evidence>
<dbReference type="AlphaFoldDB" id="A0A931LQW6"/>
<dbReference type="NCBIfam" id="TIGR03696">
    <property type="entry name" value="Rhs_assc_core"/>
    <property type="match status" value="1"/>
</dbReference>
<proteinExistence type="predicted"/>
<comment type="caution">
    <text evidence="4">The sequence shown here is derived from an EMBL/GenBank/DDBJ whole genome shotgun (WGS) entry which is preliminary data.</text>
</comment>
<feature type="domain" description="Teneurin-like YD-shell" evidence="3">
    <location>
        <begin position="817"/>
        <end position="957"/>
    </location>
</feature>
<evidence type="ECO:0000259" key="3">
    <source>
        <dbReference type="Pfam" id="PF25023"/>
    </source>
</evidence>
<keyword evidence="1" id="KW-0677">Repeat</keyword>
<dbReference type="InterPro" id="IPR056823">
    <property type="entry name" value="TEN-like_YD-shell"/>
</dbReference>
<dbReference type="InterPro" id="IPR022385">
    <property type="entry name" value="Rhs_assc_core"/>
</dbReference>
<dbReference type="InterPro" id="IPR031325">
    <property type="entry name" value="RHS_repeat"/>
</dbReference>
<sequence>MRATRIISSPAWRTKGMAAFACLVILIPQTFAGAAAIGSGMGAALRLAARKLQGEPPMYVDVPIPPPPPDPAPDPSITPTSISGGIFEDGGNGGGGGGYALANNLGPPLPWEACAGGYWPRTRVNTTTGNVIFALPLIDVPSFGPDLGFSLYYNSTQDLYSNGGLFGTSGWTCSFDWRVDPITIGDGAPNMYVHYPNGLAVDFSKATTPGFYDKYASYSDGTQTLTRKDQSVIYFDPSGKVTSIRDRRGNMVTIARTSSSLTATDASGRTLTLALNAGGQPTSMTDPIGRVWTFSYTSGRLTGLACPIGSHSFSYGGLLLTSRTDPTGGVWHYAYDVNNFPTSLTDPLGNATSFSFGASSCTFTQPGGQTTTDTYSSGVLTSRVDPAGFSVALSNFDTNHNPQTVIDQRGNTRNYTWDVAGNMLSEYLAGPTNIIYWSGTYNATNDLTSEWDGAGTTSYTYDSSGNLLSVVNPLSQTRLALAYATPSKGLPTSAADALGNTTTLAYGYYGDLTGVTDPLGRAATFTYDAVGRRLTAVDPLGNTETFYYDSMSRVWQINHPDTTHVNRTYDASGRLLTATDELGHVTTLAYNAAGWLASLTNARGDAETYAYNSNGWRTSVTNGRGNTRTYAYTPRGEVYTLSLPDGAHETWSYTGTGQVGAYTNPLGQAISYTYDNKDRQTGVGYPSGTGVSFSYDGADRVTSMADASGTTSWTYDAASQATQLATPQGTISYAYDAAGRRTSMNEYGTGTTTYAYNAASELASLANAFAETTSWTYDGAGRLSRQNYASGAYATYGYDTRSRLTSLLHRTSGGSTITSESYAYNQASNLTSKTVDSATTTYGYDAIDQLTSESSPGYSASYTYDANGNRLSKTLGGSTDNYTYDSGDKMLTAGAKSFGYDAAGRRTSMAVGGQTTSYSYDYEDRLTGITYPGGATNSFSYNALDTRVGKVDSGGSKTFKRDGVFVTDPVVNDGSASYGFGISERRGGATKFYHGDRMSSFNKLTDTSQTTTDTKGYDAFGMLLAAAGATPTPFGYSGGYGYQEDADSGLKVVGYRSYEAGTGRFITRDPIGQGRNWYAYCAANPLRYCDPTGAIHIVIAIGEDGIGHAKVFADAGDIIGMTDDCKPIYSLRGGELLETFDVSNRVPRPDGDPKETGSAGPFPDGTYTIDSIGHGRKMGPDWLHLAEPPASARGTWVHSGAGDNWRRMTGGCIRGRERDISSACLWYEINKHNKNRHRVTVTHVPGQG</sequence>
<evidence type="ECO:0000313" key="4">
    <source>
        <dbReference type="EMBL" id="MBI1755813.1"/>
    </source>
</evidence>
<feature type="compositionally biased region" description="Pro residues" evidence="2">
    <location>
        <begin position="65"/>
        <end position="76"/>
    </location>
</feature>
<dbReference type="Pfam" id="PF05593">
    <property type="entry name" value="RHS_repeat"/>
    <property type="match status" value="3"/>
</dbReference>
<name>A0A931LQW6_FIMGI</name>